<comment type="caution">
    <text evidence="2">The sequence shown here is derived from an EMBL/GenBank/DDBJ whole genome shotgun (WGS) entry which is preliminary data.</text>
</comment>
<reference evidence="2 3" key="1">
    <citation type="submission" date="2021-03" db="EMBL/GenBank/DDBJ databases">
        <title>Sequencing the genomes of 1000 actinobacteria strains.</title>
        <authorList>
            <person name="Klenk H.-P."/>
        </authorList>
    </citation>
    <scope>NUCLEOTIDE SEQUENCE [LARGE SCALE GENOMIC DNA]</scope>
    <source>
        <strain evidence="2 3">DSM 15454</strain>
    </source>
</reference>
<dbReference type="Proteomes" id="UP000766570">
    <property type="component" value="Unassembled WGS sequence"/>
</dbReference>
<feature type="transmembrane region" description="Helical" evidence="1">
    <location>
        <begin position="186"/>
        <end position="207"/>
    </location>
</feature>
<feature type="transmembrane region" description="Helical" evidence="1">
    <location>
        <begin position="94"/>
        <end position="112"/>
    </location>
</feature>
<keyword evidence="3" id="KW-1185">Reference proteome</keyword>
<accession>A0ABS4WI50</accession>
<evidence type="ECO:0000256" key="1">
    <source>
        <dbReference type="SAM" id="Phobius"/>
    </source>
</evidence>
<keyword evidence="1" id="KW-0812">Transmembrane</keyword>
<evidence type="ECO:0000313" key="2">
    <source>
        <dbReference type="EMBL" id="MBP2375204.1"/>
    </source>
</evidence>
<dbReference type="EMBL" id="JAGIOE010000001">
    <property type="protein sequence ID" value="MBP2375204.1"/>
    <property type="molecule type" value="Genomic_DNA"/>
</dbReference>
<dbReference type="RefSeq" id="WP_209908543.1">
    <property type="nucleotide sequence ID" value="NZ_BAAAMI010000008.1"/>
</dbReference>
<organism evidence="2 3">
    <name type="scientific">Paeniglutamicibacter psychrophenolicus</name>
    <dbReference type="NCBI Taxonomy" id="257454"/>
    <lineage>
        <taxon>Bacteria</taxon>
        <taxon>Bacillati</taxon>
        <taxon>Actinomycetota</taxon>
        <taxon>Actinomycetes</taxon>
        <taxon>Micrococcales</taxon>
        <taxon>Micrococcaceae</taxon>
        <taxon>Paeniglutamicibacter</taxon>
    </lineage>
</organism>
<dbReference type="Pfam" id="PF10067">
    <property type="entry name" value="DUF2306"/>
    <property type="match status" value="1"/>
</dbReference>
<keyword evidence="1" id="KW-0472">Membrane</keyword>
<evidence type="ECO:0000313" key="3">
    <source>
        <dbReference type="Proteomes" id="UP000766570"/>
    </source>
</evidence>
<protein>
    <submittedName>
        <fullName evidence="2">Membrane protein</fullName>
    </submittedName>
</protein>
<feature type="transmembrane region" description="Helical" evidence="1">
    <location>
        <begin position="56"/>
        <end position="74"/>
    </location>
</feature>
<gene>
    <name evidence="2" type="ORF">JOF46_003116</name>
</gene>
<proteinExistence type="predicted"/>
<dbReference type="InterPro" id="IPR018750">
    <property type="entry name" value="DUF2306_membrane"/>
</dbReference>
<name>A0ABS4WI50_9MICC</name>
<feature type="transmembrane region" description="Helical" evidence="1">
    <location>
        <begin position="157"/>
        <end position="180"/>
    </location>
</feature>
<sequence>MSSPSASRSGAPGRWVPFALIALVLVPAVAGALRLAQLSGGTVAMPADPRMAASPWPVSVHIVAAIAYAVVGAFQFSPSLRRRRPRRHRRVGRALVPLGLAVAFSALWMTLFHARTPGSGQLLFGLRLLFGAGMAMALVLGFAAIRRGDVPSHRAWMMRAYALALGAGTQVFTQGIGYSLFGRSELATALMMGAGWAINLLAAEVLIRSRRGKRFGGALAKEAFQ</sequence>
<keyword evidence="1" id="KW-1133">Transmembrane helix</keyword>
<feature type="transmembrane region" description="Helical" evidence="1">
    <location>
        <begin position="124"/>
        <end position="145"/>
    </location>
</feature>